<keyword evidence="5 9" id="KW-0342">GTP-binding</keyword>
<dbReference type="SMART" id="SM00962">
    <property type="entry name" value="SRP54"/>
    <property type="match status" value="1"/>
</dbReference>
<dbReference type="InterPro" id="IPR004390">
    <property type="entry name" value="SR_rcpt_FtsY"/>
</dbReference>
<dbReference type="AlphaFoldDB" id="A0A1L8TN83"/>
<evidence type="ECO:0000256" key="2">
    <source>
        <dbReference type="ARBA" id="ARBA00022490"/>
    </source>
</evidence>
<dbReference type="FunFam" id="3.40.50.300:FF:000053">
    <property type="entry name" value="Signal recognition particle receptor FtsY"/>
    <property type="match status" value="1"/>
</dbReference>
<dbReference type="Gene3D" id="1.20.120.140">
    <property type="entry name" value="Signal recognition particle SRP54, nucleotide-binding domain"/>
    <property type="match status" value="1"/>
</dbReference>
<evidence type="ECO:0000256" key="10">
    <source>
        <dbReference type="SAM" id="MobiDB-lite"/>
    </source>
</evidence>
<dbReference type="RefSeq" id="WP_071857854.1">
    <property type="nucleotide sequence ID" value="NZ_JBHSHK010000023.1"/>
</dbReference>
<dbReference type="InterPro" id="IPR003593">
    <property type="entry name" value="AAA+_ATPase"/>
</dbReference>
<dbReference type="PANTHER" id="PTHR43134">
    <property type="entry name" value="SIGNAL RECOGNITION PARTICLE RECEPTOR SUBUNIT ALPHA"/>
    <property type="match status" value="1"/>
</dbReference>
<protein>
    <recommendedName>
        <fullName evidence="9">Signal recognition particle receptor FtsY</fullName>
        <shortName evidence="9">SRP receptor</shortName>
        <ecNumber evidence="9">3.6.5.4</ecNumber>
    </recommendedName>
</protein>
<evidence type="ECO:0000256" key="3">
    <source>
        <dbReference type="ARBA" id="ARBA00022741"/>
    </source>
</evidence>
<evidence type="ECO:0000256" key="4">
    <source>
        <dbReference type="ARBA" id="ARBA00022801"/>
    </source>
</evidence>
<dbReference type="Proteomes" id="UP000182077">
    <property type="component" value="Unassembled WGS sequence"/>
</dbReference>
<comment type="function">
    <text evidence="9">Involved in targeting and insertion of nascent membrane proteins into the cytoplasmic membrane. Acts as a receptor for the complex formed by the signal recognition particle (SRP) and the ribosome-nascent chain (RNC).</text>
</comment>
<comment type="similarity">
    <text evidence="9">Belongs to the GTP-binding SRP family. FtsY subfamily.</text>
</comment>
<dbReference type="EC" id="3.6.5.4" evidence="9"/>
<feature type="binding site" evidence="9">
    <location>
        <begin position="254"/>
        <end position="261"/>
    </location>
    <ligand>
        <name>GTP</name>
        <dbReference type="ChEBI" id="CHEBI:37565"/>
    </ligand>
</feature>
<dbReference type="InterPro" id="IPR036225">
    <property type="entry name" value="SRP/SRP_N"/>
</dbReference>
<dbReference type="EMBL" id="JXKQ01000005">
    <property type="protein sequence ID" value="OJG45693.1"/>
    <property type="molecule type" value="Genomic_DNA"/>
</dbReference>
<feature type="binding site" evidence="9">
    <location>
        <begin position="400"/>
        <end position="403"/>
    </location>
    <ligand>
        <name>GTP</name>
        <dbReference type="ChEBI" id="CHEBI:37565"/>
    </ligand>
</feature>
<feature type="compositionally biased region" description="Basic and acidic residues" evidence="10">
    <location>
        <begin position="63"/>
        <end position="99"/>
    </location>
</feature>
<dbReference type="SMART" id="SM00963">
    <property type="entry name" value="SRP54_N"/>
    <property type="match status" value="1"/>
</dbReference>
<dbReference type="GO" id="GO:0005047">
    <property type="term" value="F:signal recognition particle binding"/>
    <property type="evidence" value="ECO:0007669"/>
    <property type="project" value="TreeGrafter"/>
</dbReference>
<dbReference type="FunFam" id="1.20.120.140:FF:000002">
    <property type="entry name" value="Signal recognition particle receptor FtsY"/>
    <property type="match status" value="1"/>
</dbReference>
<dbReference type="GO" id="GO:0005886">
    <property type="term" value="C:plasma membrane"/>
    <property type="evidence" value="ECO:0007669"/>
    <property type="project" value="UniProtKB-SubCell"/>
</dbReference>
<evidence type="ECO:0000256" key="9">
    <source>
        <dbReference type="HAMAP-Rule" id="MF_00920"/>
    </source>
</evidence>
<dbReference type="InterPro" id="IPR042101">
    <property type="entry name" value="SRP54_N_sf"/>
</dbReference>
<evidence type="ECO:0000313" key="12">
    <source>
        <dbReference type="EMBL" id="OJG45693.1"/>
    </source>
</evidence>
<evidence type="ECO:0000313" key="13">
    <source>
        <dbReference type="Proteomes" id="UP000182077"/>
    </source>
</evidence>
<reference evidence="12 13" key="1">
    <citation type="submission" date="2014-12" db="EMBL/GenBank/DDBJ databases">
        <title>Draft genome sequences of 29 type strains of Enterococci.</title>
        <authorList>
            <person name="Zhong Z."/>
            <person name="Sun Z."/>
            <person name="Liu W."/>
            <person name="Zhang W."/>
            <person name="Zhang H."/>
        </authorList>
    </citation>
    <scope>NUCLEOTIDE SEQUENCE [LARGE SCALE GENOMIC DNA]</scope>
    <source>
        <strain evidence="12 13">DSM 17122</strain>
    </source>
</reference>
<keyword evidence="1 9" id="KW-1003">Cell membrane</keyword>
<keyword evidence="3 9" id="KW-0547">Nucleotide-binding</keyword>
<comment type="subcellular location">
    <subcellularLocation>
        <location evidence="9">Cell membrane</location>
        <topology evidence="9">Peripheral membrane protein</topology>
        <orientation evidence="9">Cytoplasmic side</orientation>
    </subcellularLocation>
    <subcellularLocation>
        <location evidence="9">Cytoplasm</location>
    </subcellularLocation>
</comment>
<accession>A0A1L8TN83</accession>
<dbReference type="GO" id="GO:0006614">
    <property type="term" value="P:SRP-dependent cotranslational protein targeting to membrane"/>
    <property type="evidence" value="ECO:0007669"/>
    <property type="project" value="InterPro"/>
</dbReference>
<name>A0A1L8TN83_9ENTE</name>
<comment type="catalytic activity">
    <reaction evidence="8 9">
        <text>GTP + H2O = GDP + phosphate + H(+)</text>
        <dbReference type="Rhea" id="RHEA:19669"/>
        <dbReference type="ChEBI" id="CHEBI:15377"/>
        <dbReference type="ChEBI" id="CHEBI:15378"/>
        <dbReference type="ChEBI" id="CHEBI:37565"/>
        <dbReference type="ChEBI" id="CHEBI:43474"/>
        <dbReference type="ChEBI" id="CHEBI:58189"/>
        <dbReference type="EC" id="3.6.5.4"/>
    </reaction>
</comment>
<keyword evidence="4 9" id="KW-0378">Hydrolase</keyword>
<dbReference type="SUPFAM" id="SSF47364">
    <property type="entry name" value="Domain of the SRP/SRP receptor G-proteins"/>
    <property type="match status" value="1"/>
</dbReference>
<feature type="binding site" evidence="9">
    <location>
        <begin position="336"/>
        <end position="340"/>
    </location>
    <ligand>
        <name>GTP</name>
        <dbReference type="ChEBI" id="CHEBI:37565"/>
    </ligand>
</feature>
<dbReference type="SMART" id="SM00382">
    <property type="entry name" value="AAA"/>
    <property type="match status" value="1"/>
</dbReference>
<evidence type="ECO:0000256" key="8">
    <source>
        <dbReference type="ARBA" id="ARBA00048027"/>
    </source>
</evidence>
<dbReference type="GO" id="GO:0005525">
    <property type="term" value="F:GTP binding"/>
    <property type="evidence" value="ECO:0007669"/>
    <property type="project" value="UniProtKB-UniRule"/>
</dbReference>
<feature type="domain" description="SRP54-type proteins GTP-binding" evidence="11">
    <location>
        <begin position="421"/>
        <end position="434"/>
    </location>
</feature>
<dbReference type="Pfam" id="PF00448">
    <property type="entry name" value="SRP54"/>
    <property type="match status" value="1"/>
</dbReference>
<dbReference type="Gene3D" id="3.40.50.300">
    <property type="entry name" value="P-loop containing nucleotide triphosphate hydrolases"/>
    <property type="match status" value="1"/>
</dbReference>
<comment type="caution">
    <text evidence="12">The sequence shown here is derived from an EMBL/GenBank/DDBJ whole genome shotgun (WGS) entry which is preliminary data.</text>
</comment>
<sequence length="454" mass="49685">MGLFDRIKKAFTGEQAEEPEKKTDVVEETDTPSEPDVESTSEESVDSPESSVDEAVPTAESEAETRPTADKIEEKNEVVETIEPAEKEPISEEEPTDLKTPEVPVTIDETFNETSEDAQSIETDSEAPVVNPIEAAPVVEEESVQEKYDKGLEKTRKSFGDRMNELFARFRRVDEEFFEELEETLIGADVGFDTAIQLTDSLRQEVKLKNAKKPAQVQNVIIEKLVDIYEAEGVDENNEINLQPDGLSVILFVGVNGTGKTTSIGKLANQYKNEGKKVLLAAADTFRAGAIDQLVVWGERSGVEVVRGNAGGDPAAVVFDAVDKAKNGNYDILLIDTAGRLQNKVNLMNELEKIKRVIQREFPSAPHEVLLVVDATTGQNALVQARQFKETTDVTGLVLTKLDGTAKGGIVLAIRNELHLPVKLVGLGEGINDLEAFNSNDFAVGLFKGLLKEE</sequence>
<dbReference type="Pfam" id="PF02881">
    <property type="entry name" value="SRP54_N"/>
    <property type="match status" value="1"/>
</dbReference>
<organism evidence="12 13">
    <name type="scientific">Enterococcus hermanniensis</name>
    <dbReference type="NCBI Taxonomy" id="249189"/>
    <lineage>
        <taxon>Bacteria</taxon>
        <taxon>Bacillati</taxon>
        <taxon>Bacillota</taxon>
        <taxon>Bacilli</taxon>
        <taxon>Lactobacillales</taxon>
        <taxon>Enterococcaceae</taxon>
        <taxon>Enterococcus</taxon>
    </lineage>
</organism>
<evidence type="ECO:0000256" key="7">
    <source>
        <dbReference type="ARBA" id="ARBA00023170"/>
    </source>
</evidence>
<dbReference type="CDD" id="cd17874">
    <property type="entry name" value="FtsY"/>
    <property type="match status" value="1"/>
</dbReference>
<dbReference type="InterPro" id="IPR000897">
    <property type="entry name" value="SRP54_GTPase_dom"/>
</dbReference>
<feature type="region of interest" description="Disordered" evidence="10">
    <location>
        <begin position="1"/>
        <end position="99"/>
    </location>
</feature>
<dbReference type="InterPro" id="IPR027417">
    <property type="entry name" value="P-loop_NTPase"/>
</dbReference>
<keyword evidence="6 9" id="KW-0472">Membrane</keyword>
<evidence type="ECO:0000256" key="6">
    <source>
        <dbReference type="ARBA" id="ARBA00023136"/>
    </source>
</evidence>
<keyword evidence="2 9" id="KW-0963">Cytoplasm</keyword>
<dbReference type="OrthoDB" id="9804720at2"/>
<feature type="compositionally biased region" description="Acidic residues" evidence="10">
    <location>
        <begin position="26"/>
        <end position="46"/>
    </location>
</feature>
<dbReference type="HAMAP" id="MF_00920">
    <property type="entry name" value="FtsY"/>
    <property type="match status" value="1"/>
</dbReference>
<evidence type="ECO:0000256" key="1">
    <source>
        <dbReference type="ARBA" id="ARBA00022475"/>
    </source>
</evidence>
<dbReference type="STRING" id="249189.RV04_GL001982"/>
<evidence type="ECO:0000256" key="5">
    <source>
        <dbReference type="ARBA" id="ARBA00023134"/>
    </source>
</evidence>
<dbReference type="GO" id="GO:0003924">
    <property type="term" value="F:GTPase activity"/>
    <property type="evidence" value="ECO:0007669"/>
    <property type="project" value="UniProtKB-UniRule"/>
</dbReference>
<keyword evidence="7 9" id="KW-0675">Receptor</keyword>
<keyword evidence="13" id="KW-1185">Reference proteome</keyword>
<evidence type="ECO:0000259" key="11">
    <source>
        <dbReference type="PROSITE" id="PS00300"/>
    </source>
</evidence>
<dbReference type="SUPFAM" id="SSF52540">
    <property type="entry name" value="P-loop containing nucleoside triphosphate hydrolases"/>
    <property type="match status" value="1"/>
</dbReference>
<gene>
    <name evidence="9" type="primary">ftsY</name>
    <name evidence="12" type="ORF">RV04_GL001982</name>
</gene>
<comment type="subunit">
    <text evidence="9">Part of the signal recognition particle protein translocation system, which is composed of SRP and FtsY.</text>
</comment>
<dbReference type="PANTHER" id="PTHR43134:SF1">
    <property type="entry name" value="SIGNAL RECOGNITION PARTICLE RECEPTOR SUBUNIT ALPHA"/>
    <property type="match status" value="1"/>
</dbReference>
<dbReference type="InterPro" id="IPR013822">
    <property type="entry name" value="Signal_recog_particl_SRP54_hlx"/>
</dbReference>
<proteinExistence type="inferred from homology"/>
<dbReference type="GO" id="GO:0005737">
    <property type="term" value="C:cytoplasm"/>
    <property type="evidence" value="ECO:0007669"/>
    <property type="project" value="UniProtKB-SubCell"/>
</dbReference>
<dbReference type="NCBIfam" id="TIGR00064">
    <property type="entry name" value="ftsY"/>
    <property type="match status" value="1"/>
</dbReference>
<dbReference type="PROSITE" id="PS00300">
    <property type="entry name" value="SRP54"/>
    <property type="match status" value="1"/>
</dbReference>